<organism evidence="1 2">
    <name type="scientific">Phanerochaete sordida</name>
    <dbReference type="NCBI Taxonomy" id="48140"/>
    <lineage>
        <taxon>Eukaryota</taxon>
        <taxon>Fungi</taxon>
        <taxon>Dikarya</taxon>
        <taxon>Basidiomycota</taxon>
        <taxon>Agaricomycotina</taxon>
        <taxon>Agaricomycetes</taxon>
        <taxon>Polyporales</taxon>
        <taxon>Phanerochaetaceae</taxon>
        <taxon>Phanerochaete</taxon>
    </lineage>
</organism>
<protein>
    <submittedName>
        <fullName evidence="1">Uncharacterized protein</fullName>
    </submittedName>
</protein>
<proteinExistence type="predicted"/>
<name>A0A9P3LG24_9APHY</name>
<accession>A0A9P3LG24</accession>
<dbReference type="EMBL" id="BPQB01000035">
    <property type="protein sequence ID" value="GJE93865.1"/>
    <property type="molecule type" value="Genomic_DNA"/>
</dbReference>
<sequence>MIMSAPQGRNLRNNLSSRPTVHGATPLRAGYWLSKLTVPFYDSLLIEAFIQWYSHPCASLPLAAAHSLAAPALAVAFARHLCSLGNASSFLLAHAQDHGRRI</sequence>
<reference evidence="1 2" key="1">
    <citation type="submission" date="2021-08" db="EMBL/GenBank/DDBJ databases">
        <title>Draft Genome Sequence of Phanerochaete sordida strain YK-624.</title>
        <authorList>
            <person name="Mori T."/>
            <person name="Dohra H."/>
            <person name="Suzuki T."/>
            <person name="Kawagishi H."/>
            <person name="Hirai H."/>
        </authorList>
    </citation>
    <scope>NUCLEOTIDE SEQUENCE [LARGE SCALE GENOMIC DNA]</scope>
    <source>
        <strain evidence="1 2">YK-624</strain>
    </source>
</reference>
<evidence type="ECO:0000313" key="1">
    <source>
        <dbReference type="EMBL" id="GJE93865.1"/>
    </source>
</evidence>
<keyword evidence="2" id="KW-1185">Reference proteome</keyword>
<evidence type="ECO:0000313" key="2">
    <source>
        <dbReference type="Proteomes" id="UP000703269"/>
    </source>
</evidence>
<dbReference type="Proteomes" id="UP000703269">
    <property type="component" value="Unassembled WGS sequence"/>
</dbReference>
<dbReference type="AlphaFoldDB" id="A0A9P3LG24"/>
<gene>
    <name evidence="1" type="ORF">PsYK624_100300</name>
</gene>
<comment type="caution">
    <text evidence="1">The sequence shown here is derived from an EMBL/GenBank/DDBJ whole genome shotgun (WGS) entry which is preliminary data.</text>
</comment>